<dbReference type="RefSeq" id="WP_380136014.1">
    <property type="nucleotide sequence ID" value="NZ_JBHLUI010000003.1"/>
</dbReference>
<gene>
    <name evidence="1" type="ORF">ACFFVI_06665</name>
</gene>
<evidence type="ECO:0000313" key="1">
    <source>
        <dbReference type="EMBL" id="MFB9376646.1"/>
    </source>
</evidence>
<dbReference type="Proteomes" id="UP001589748">
    <property type="component" value="Unassembled WGS sequence"/>
</dbReference>
<name>A0ABV5LRG5_9ACTN</name>
<protein>
    <submittedName>
        <fullName evidence="1">Uncharacterized protein</fullName>
    </submittedName>
</protein>
<evidence type="ECO:0000313" key="2">
    <source>
        <dbReference type="Proteomes" id="UP001589748"/>
    </source>
</evidence>
<proteinExistence type="predicted"/>
<comment type="caution">
    <text evidence="1">The sequence shown here is derived from an EMBL/GenBank/DDBJ whole genome shotgun (WGS) entry which is preliminary data.</text>
</comment>
<organism evidence="1 2">
    <name type="scientific">Kineococcus gynurae</name>
    <dbReference type="NCBI Taxonomy" id="452979"/>
    <lineage>
        <taxon>Bacteria</taxon>
        <taxon>Bacillati</taxon>
        <taxon>Actinomycetota</taxon>
        <taxon>Actinomycetes</taxon>
        <taxon>Kineosporiales</taxon>
        <taxon>Kineosporiaceae</taxon>
        <taxon>Kineococcus</taxon>
    </lineage>
</organism>
<dbReference type="EMBL" id="JBHMDM010000004">
    <property type="protein sequence ID" value="MFB9376646.1"/>
    <property type="molecule type" value="Genomic_DNA"/>
</dbReference>
<sequence>MRARTGLAAVLALLIGLLGAVPAGAAWLGNRARSSGAVTVAVWDGVFIPVSSSLLSGAQGGDAYATGSIALGATAILDLKNRGNVPVLLSGQLASGAVVNVGYVLEACSVAWVADRCPTGASLRGVSSGNLPLVGTTRTVDFTAGTPLAPGQSLYLRLAFTGVLLAGASLTCVETPARAPRDRTLA</sequence>
<reference evidence="1 2" key="1">
    <citation type="submission" date="2024-09" db="EMBL/GenBank/DDBJ databases">
        <authorList>
            <person name="Sun Q."/>
            <person name="Mori K."/>
        </authorList>
    </citation>
    <scope>NUCLEOTIDE SEQUENCE [LARGE SCALE GENOMIC DNA]</scope>
    <source>
        <strain evidence="1 2">TISTR 1856</strain>
    </source>
</reference>
<keyword evidence="2" id="KW-1185">Reference proteome</keyword>
<accession>A0ABV5LRG5</accession>